<dbReference type="SMART" id="SM00494">
    <property type="entry name" value="ChtBD2"/>
    <property type="match status" value="1"/>
</dbReference>
<feature type="signal peptide" evidence="2">
    <location>
        <begin position="1"/>
        <end position="21"/>
    </location>
</feature>
<dbReference type="Pfam" id="PF01607">
    <property type="entry name" value="CBM_14"/>
    <property type="match status" value="1"/>
</dbReference>
<reference evidence="4" key="1">
    <citation type="submission" date="2022-01" db="EMBL/GenBank/DDBJ databases">
        <authorList>
            <person name="King R."/>
        </authorList>
    </citation>
    <scope>NUCLEOTIDE SEQUENCE</scope>
</reference>
<dbReference type="AlphaFoldDB" id="A0A9N9S5P9"/>
<evidence type="ECO:0000313" key="4">
    <source>
        <dbReference type="EMBL" id="CAG9809772.1"/>
    </source>
</evidence>
<dbReference type="InterPro" id="IPR002557">
    <property type="entry name" value="Chitin-bd_dom"/>
</dbReference>
<dbReference type="PROSITE" id="PS50940">
    <property type="entry name" value="CHIT_BIND_II"/>
    <property type="match status" value="1"/>
</dbReference>
<feature type="region of interest" description="Disordered" evidence="1">
    <location>
        <begin position="88"/>
        <end position="121"/>
    </location>
</feature>
<keyword evidence="2" id="KW-0732">Signal</keyword>
<feature type="compositionally biased region" description="Acidic residues" evidence="1">
    <location>
        <begin position="91"/>
        <end position="117"/>
    </location>
</feature>
<sequence>MKKFIVVLAFCVLFMAVITRAEDEEEEEEEEYEDEEESWDPRLFASAMQLNNNNVGDINNVKVNFEGELHNKMSSDIITIIAQIMNGELGLGDDDEDDEEDEDDEDDEDEDIEECPEEGIKFISHPENCEKYILCIEGDEVAQLECPDGLHFSRDLRACTDPEEAECE</sequence>
<keyword evidence="5" id="KW-1185">Reference proteome</keyword>
<organism evidence="4 5">
    <name type="scientific">Chironomus riparius</name>
    <dbReference type="NCBI Taxonomy" id="315576"/>
    <lineage>
        <taxon>Eukaryota</taxon>
        <taxon>Metazoa</taxon>
        <taxon>Ecdysozoa</taxon>
        <taxon>Arthropoda</taxon>
        <taxon>Hexapoda</taxon>
        <taxon>Insecta</taxon>
        <taxon>Pterygota</taxon>
        <taxon>Neoptera</taxon>
        <taxon>Endopterygota</taxon>
        <taxon>Diptera</taxon>
        <taxon>Nematocera</taxon>
        <taxon>Chironomoidea</taxon>
        <taxon>Chironomidae</taxon>
        <taxon>Chironominae</taxon>
        <taxon>Chironomus</taxon>
    </lineage>
</organism>
<feature type="chain" id="PRO_5040181193" description="Chitin-binding type-2 domain-containing protein" evidence="2">
    <location>
        <begin position="22"/>
        <end position="168"/>
    </location>
</feature>
<dbReference type="Proteomes" id="UP001153620">
    <property type="component" value="Chromosome 3"/>
</dbReference>
<reference evidence="4" key="2">
    <citation type="submission" date="2022-10" db="EMBL/GenBank/DDBJ databases">
        <authorList>
            <consortium name="ENA_rothamsted_submissions"/>
            <consortium name="culmorum"/>
            <person name="King R."/>
        </authorList>
    </citation>
    <scope>NUCLEOTIDE SEQUENCE</scope>
</reference>
<accession>A0A9N9S5P9</accession>
<evidence type="ECO:0000259" key="3">
    <source>
        <dbReference type="PROSITE" id="PS50940"/>
    </source>
</evidence>
<dbReference type="OrthoDB" id="6020543at2759"/>
<evidence type="ECO:0000313" key="5">
    <source>
        <dbReference type="Proteomes" id="UP001153620"/>
    </source>
</evidence>
<dbReference type="EMBL" id="OU895879">
    <property type="protein sequence ID" value="CAG9809772.1"/>
    <property type="molecule type" value="Genomic_DNA"/>
</dbReference>
<evidence type="ECO:0000256" key="2">
    <source>
        <dbReference type="SAM" id="SignalP"/>
    </source>
</evidence>
<protein>
    <recommendedName>
        <fullName evidence="3">Chitin-binding type-2 domain-containing protein</fullName>
    </recommendedName>
</protein>
<dbReference type="SUPFAM" id="SSF57625">
    <property type="entry name" value="Invertebrate chitin-binding proteins"/>
    <property type="match status" value="1"/>
</dbReference>
<name>A0A9N9S5P9_9DIPT</name>
<proteinExistence type="predicted"/>
<gene>
    <name evidence="4" type="ORF">CHIRRI_LOCUS12592</name>
</gene>
<evidence type="ECO:0000256" key="1">
    <source>
        <dbReference type="SAM" id="MobiDB-lite"/>
    </source>
</evidence>
<dbReference type="Gene3D" id="2.170.140.10">
    <property type="entry name" value="Chitin binding domain"/>
    <property type="match status" value="1"/>
</dbReference>
<dbReference type="GO" id="GO:0008061">
    <property type="term" value="F:chitin binding"/>
    <property type="evidence" value="ECO:0007669"/>
    <property type="project" value="InterPro"/>
</dbReference>
<dbReference type="InterPro" id="IPR036508">
    <property type="entry name" value="Chitin-bd_dom_sf"/>
</dbReference>
<feature type="domain" description="Chitin-binding type-2" evidence="3">
    <location>
        <begin position="112"/>
        <end position="168"/>
    </location>
</feature>
<dbReference type="GO" id="GO:0005576">
    <property type="term" value="C:extracellular region"/>
    <property type="evidence" value="ECO:0007669"/>
    <property type="project" value="InterPro"/>
</dbReference>